<evidence type="ECO:0008006" key="3">
    <source>
        <dbReference type="Google" id="ProtNLM"/>
    </source>
</evidence>
<dbReference type="Proteomes" id="UP000815325">
    <property type="component" value="Unassembled WGS sequence"/>
</dbReference>
<accession>A0ABQ7G7X8</accession>
<protein>
    <recommendedName>
        <fullName evidence="3">Encoded protein</fullName>
    </recommendedName>
</protein>
<dbReference type="EMBL" id="MU070013">
    <property type="protein sequence ID" value="KAF5830716.1"/>
    <property type="molecule type" value="Genomic_DNA"/>
</dbReference>
<evidence type="ECO:0000313" key="1">
    <source>
        <dbReference type="EMBL" id="KAF5830716.1"/>
    </source>
</evidence>
<comment type="caution">
    <text evidence="1">The sequence shown here is derived from an EMBL/GenBank/DDBJ whole genome shotgun (WGS) entry which is preliminary data.</text>
</comment>
<reference evidence="1" key="1">
    <citation type="submission" date="2017-08" db="EMBL/GenBank/DDBJ databases">
        <authorList>
            <person name="Polle J.E."/>
            <person name="Barry K."/>
            <person name="Cushman J."/>
            <person name="Schmutz J."/>
            <person name="Tran D."/>
            <person name="Hathwaick L.T."/>
            <person name="Yim W.C."/>
            <person name="Jenkins J."/>
            <person name="Mckie-Krisberg Z.M."/>
            <person name="Prochnik S."/>
            <person name="Lindquist E."/>
            <person name="Dockter R.B."/>
            <person name="Adam C."/>
            <person name="Molina H."/>
            <person name="Bunkerborg J."/>
            <person name="Jin E."/>
            <person name="Buchheim M."/>
            <person name="Magnuson J."/>
        </authorList>
    </citation>
    <scope>NUCLEOTIDE SEQUENCE</scope>
    <source>
        <strain evidence="1">CCAP 19/18</strain>
    </source>
</reference>
<proteinExistence type="predicted"/>
<name>A0ABQ7G7X8_DUNSA</name>
<keyword evidence="2" id="KW-1185">Reference proteome</keyword>
<organism evidence="1 2">
    <name type="scientific">Dunaliella salina</name>
    <name type="common">Green alga</name>
    <name type="synonym">Protococcus salinus</name>
    <dbReference type="NCBI Taxonomy" id="3046"/>
    <lineage>
        <taxon>Eukaryota</taxon>
        <taxon>Viridiplantae</taxon>
        <taxon>Chlorophyta</taxon>
        <taxon>core chlorophytes</taxon>
        <taxon>Chlorophyceae</taxon>
        <taxon>CS clade</taxon>
        <taxon>Chlamydomonadales</taxon>
        <taxon>Dunaliellaceae</taxon>
        <taxon>Dunaliella</taxon>
    </lineage>
</organism>
<sequence length="85" mass="9393">MRAVKLPRKLEGSLHAMEEEGCQSNCTSKEGDPAHIGNGSMDQCERACGRESVWTRKSHQKGVLAKPLIECGQFVMQPGSRSRCF</sequence>
<gene>
    <name evidence="1" type="ORF">DUNSADRAFT_14122</name>
</gene>
<evidence type="ECO:0000313" key="2">
    <source>
        <dbReference type="Proteomes" id="UP000815325"/>
    </source>
</evidence>